<dbReference type="InterPro" id="IPR050492">
    <property type="entry name" value="Bact_metal-bind_prot9"/>
</dbReference>
<gene>
    <name evidence="7" type="ORF">J1TS3_43560</name>
</gene>
<dbReference type="Gene3D" id="3.40.50.1980">
    <property type="entry name" value="Nitrogenase molybdenum iron protein domain"/>
    <property type="match status" value="2"/>
</dbReference>
<dbReference type="PRINTS" id="PR00690">
    <property type="entry name" value="ADHESNFAMILY"/>
</dbReference>
<proteinExistence type="inferred from homology"/>
<feature type="coiled-coil region" evidence="4">
    <location>
        <begin position="178"/>
        <end position="205"/>
    </location>
</feature>
<feature type="compositionally biased region" description="Basic and acidic residues" evidence="5">
    <location>
        <begin position="125"/>
        <end position="152"/>
    </location>
</feature>
<name>A0ABQ4KDS1_9BACI</name>
<accession>A0ABQ4KDS1</accession>
<comment type="similarity">
    <text evidence="3">Belongs to the bacterial solute-binding protein 9 family.</text>
</comment>
<feature type="signal peptide" evidence="6">
    <location>
        <begin position="1"/>
        <end position="24"/>
    </location>
</feature>
<evidence type="ECO:0000256" key="3">
    <source>
        <dbReference type="RuleBase" id="RU003512"/>
    </source>
</evidence>
<evidence type="ECO:0000256" key="4">
    <source>
        <dbReference type="SAM" id="Coils"/>
    </source>
</evidence>
<dbReference type="PANTHER" id="PTHR42953">
    <property type="entry name" value="HIGH-AFFINITY ZINC UPTAKE SYSTEM PROTEIN ZNUA-RELATED"/>
    <property type="match status" value="1"/>
</dbReference>
<sequence length="320" mass="36470">MKIKHFIVLFLITIFILAGCRENAAQDNKKSKDTLTVYTTIFPIEDFTKKIGGKHVEVKSVYPAGADAHTYEPTMKTMMDIADSDLLIFNGGGLESFIGKMESSLKNEKVVKVEASEGVQLLSSEEQHGNEEHEHEEHGHDDGHHHDKDPHIWIDPENATIMAENIKNALSEEMPSAKKDFEKNYQDLKAKLQQLDTDLRTVIESADRKEILVSHAAYGYWGHRYGLEQISITGISSENEPSQKQLQGIIETAKKHHMKYIIYDQNPVTKVVDTIQKETGTKPLTLHNLEYITEKDKQDKEDYFSIMDKNIETLKKALFE</sequence>
<evidence type="ECO:0000256" key="2">
    <source>
        <dbReference type="ARBA" id="ARBA00022729"/>
    </source>
</evidence>
<dbReference type="PANTHER" id="PTHR42953:SF8">
    <property type="entry name" value="ZINT DOMAIN-CONTAINING PROTEIN"/>
    <property type="match status" value="1"/>
</dbReference>
<evidence type="ECO:0000256" key="6">
    <source>
        <dbReference type="SAM" id="SignalP"/>
    </source>
</evidence>
<dbReference type="RefSeq" id="WP_018706224.1">
    <property type="nucleotide sequence ID" value="NZ_BOQT01000028.1"/>
</dbReference>
<keyword evidence="8" id="KW-1185">Reference proteome</keyword>
<dbReference type="Proteomes" id="UP000680279">
    <property type="component" value="Unassembled WGS sequence"/>
</dbReference>
<comment type="caution">
    <text evidence="7">The sequence shown here is derived from an EMBL/GenBank/DDBJ whole genome shotgun (WGS) entry which is preliminary data.</text>
</comment>
<dbReference type="PRINTS" id="PR00691">
    <property type="entry name" value="ADHESINB"/>
</dbReference>
<feature type="region of interest" description="Disordered" evidence="5">
    <location>
        <begin position="124"/>
        <end position="152"/>
    </location>
</feature>
<dbReference type="InterPro" id="IPR006127">
    <property type="entry name" value="ZnuA-like"/>
</dbReference>
<dbReference type="PROSITE" id="PS51257">
    <property type="entry name" value="PROKAR_LIPOPROTEIN"/>
    <property type="match status" value="1"/>
</dbReference>
<reference evidence="7 8" key="1">
    <citation type="submission" date="2021-03" db="EMBL/GenBank/DDBJ databases">
        <title>Antimicrobial resistance genes in bacteria isolated from Japanese honey, and their potential for conferring macrolide and lincosamide resistance in the American foulbrood pathogen Paenibacillus larvae.</title>
        <authorList>
            <person name="Okamoto M."/>
            <person name="Kumagai M."/>
            <person name="Kanamori H."/>
            <person name="Takamatsu D."/>
        </authorList>
    </citation>
    <scope>NUCLEOTIDE SEQUENCE [LARGE SCALE GENOMIC DNA]</scope>
    <source>
        <strain evidence="7 8">J1TS3</strain>
    </source>
</reference>
<evidence type="ECO:0000313" key="8">
    <source>
        <dbReference type="Proteomes" id="UP000680279"/>
    </source>
</evidence>
<dbReference type="EMBL" id="BOQT01000028">
    <property type="protein sequence ID" value="GIN23222.1"/>
    <property type="molecule type" value="Genomic_DNA"/>
</dbReference>
<evidence type="ECO:0000313" key="7">
    <source>
        <dbReference type="EMBL" id="GIN23222.1"/>
    </source>
</evidence>
<organism evidence="7 8">
    <name type="scientific">Siminovitchia fordii</name>
    <dbReference type="NCBI Taxonomy" id="254759"/>
    <lineage>
        <taxon>Bacteria</taxon>
        <taxon>Bacillati</taxon>
        <taxon>Bacillota</taxon>
        <taxon>Bacilli</taxon>
        <taxon>Bacillales</taxon>
        <taxon>Bacillaceae</taxon>
        <taxon>Siminovitchia</taxon>
    </lineage>
</organism>
<dbReference type="Pfam" id="PF01297">
    <property type="entry name" value="ZnuA"/>
    <property type="match status" value="1"/>
</dbReference>
<keyword evidence="2 6" id="KW-0732">Signal</keyword>
<evidence type="ECO:0000256" key="5">
    <source>
        <dbReference type="SAM" id="MobiDB-lite"/>
    </source>
</evidence>
<dbReference type="InterPro" id="IPR006128">
    <property type="entry name" value="Lipoprotein_PsaA-like"/>
</dbReference>
<evidence type="ECO:0000256" key="1">
    <source>
        <dbReference type="ARBA" id="ARBA00022448"/>
    </source>
</evidence>
<protein>
    <submittedName>
        <fullName evidence="7">Adhesin</fullName>
    </submittedName>
</protein>
<dbReference type="InterPro" id="IPR006129">
    <property type="entry name" value="AdhesinB"/>
</dbReference>
<feature type="chain" id="PRO_5046573043" evidence="6">
    <location>
        <begin position="25"/>
        <end position="320"/>
    </location>
</feature>
<dbReference type="SUPFAM" id="SSF53807">
    <property type="entry name" value="Helical backbone' metal receptor"/>
    <property type="match status" value="1"/>
</dbReference>
<keyword evidence="4" id="KW-0175">Coiled coil</keyword>
<keyword evidence="1 3" id="KW-0813">Transport</keyword>